<reference evidence="2 3" key="1">
    <citation type="submission" date="2017-06" db="EMBL/GenBank/DDBJ databases">
        <authorList>
            <person name="Kim H.J."/>
            <person name="Triplett B.A."/>
        </authorList>
    </citation>
    <scope>NUCLEOTIDE SEQUENCE [LARGE SCALE GENOMIC DNA]</scope>
    <source>
        <strain evidence="2 3">DSM 14713</strain>
    </source>
</reference>
<name>A0A250ILU8_9BACT</name>
<gene>
    <name evidence="2" type="ORF">MEBOL_005676</name>
</gene>
<keyword evidence="1" id="KW-0812">Transmembrane</keyword>
<feature type="transmembrane region" description="Helical" evidence="1">
    <location>
        <begin position="116"/>
        <end position="138"/>
    </location>
</feature>
<feature type="transmembrane region" description="Helical" evidence="1">
    <location>
        <begin position="83"/>
        <end position="104"/>
    </location>
</feature>
<dbReference type="AlphaFoldDB" id="A0A250ILU8"/>
<dbReference type="OrthoDB" id="5524066at2"/>
<dbReference type="RefSeq" id="WP_095980417.1">
    <property type="nucleotide sequence ID" value="NZ_CP022163.1"/>
</dbReference>
<evidence type="ECO:0000313" key="3">
    <source>
        <dbReference type="Proteomes" id="UP000217289"/>
    </source>
</evidence>
<protein>
    <submittedName>
        <fullName evidence="2">Uncharacterized protein</fullName>
    </submittedName>
</protein>
<dbReference type="EMBL" id="CP022163">
    <property type="protein sequence ID" value="ATB32200.1"/>
    <property type="molecule type" value="Genomic_DNA"/>
</dbReference>
<keyword evidence="1" id="KW-1133">Transmembrane helix</keyword>
<keyword evidence="3" id="KW-1185">Reference proteome</keyword>
<proteinExistence type="predicted"/>
<accession>A0A250ILU8</accession>
<evidence type="ECO:0000313" key="2">
    <source>
        <dbReference type="EMBL" id="ATB32200.1"/>
    </source>
</evidence>
<organism evidence="2 3">
    <name type="scientific">Melittangium boletus DSM 14713</name>
    <dbReference type="NCBI Taxonomy" id="1294270"/>
    <lineage>
        <taxon>Bacteria</taxon>
        <taxon>Pseudomonadati</taxon>
        <taxon>Myxococcota</taxon>
        <taxon>Myxococcia</taxon>
        <taxon>Myxococcales</taxon>
        <taxon>Cystobacterineae</taxon>
        <taxon>Archangiaceae</taxon>
        <taxon>Melittangium</taxon>
    </lineage>
</organism>
<evidence type="ECO:0000256" key="1">
    <source>
        <dbReference type="SAM" id="Phobius"/>
    </source>
</evidence>
<sequence>MTRPVSPAPSLPRGLRLAAIVSLLFSAPTGFLALSESLGLGQLAEHREAMSSSPFSIVGDPSIDARITQAQYNALEPQRESRALVLGALSVACAFVFVSAGRILRPDGLPLERMRRMLSGSALVVAVLRTVDGAQWAVVAKRMAPVIVDAMKTLPSFQGVASEELQVMIWLMPAISMAFTAFVAGTFVVLGQYFQSDSVRHAIHAQDGALAEEEE</sequence>
<dbReference type="Proteomes" id="UP000217289">
    <property type="component" value="Chromosome"/>
</dbReference>
<dbReference type="KEGG" id="mbd:MEBOL_005676"/>
<keyword evidence="1" id="KW-0472">Membrane</keyword>
<feature type="transmembrane region" description="Helical" evidence="1">
    <location>
        <begin position="167"/>
        <end position="190"/>
    </location>
</feature>